<evidence type="ECO:0000256" key="1">
    <source>
        <dbReference type="SAM" id="MobiDB-lite"/>
    </source>
</evidence>
<reference evidence="3" key="1">
    <citation type="submission" date="2017-06" db="EMBL/GenBank/DDBJ databases">
        <authorList>
            <person name="Furmanczyk E.M."/>
        </authorList>
    </citation>
    <scope>NUCLEOTIDE SEQUENCE [LARGE SCALE GENOMIC DNA]</scope>
    <source>
        <strain evidence="3">AP3_16</strain>
    </source>
</reference>
<dbReference type="Proteomes" id="UP000238541">
    <property type="component" value="Unassembled WGS sequence"/>
</dbReference>
<proteinExistence type="predicted"/>
<name>A0A2S6FM57_9PSED</name>
<comment type="caution">
    <text evidence="2">The sequence shown here is derived from an EMBL/GenBank/DDBJ whole genome shotgun (WGS) entry which is preliminary data.</text>
</comment>
<organism evidence="2 3">
    <name type="scientific">Pseudomonas laurylsulfatiphila</name>
    <dbReference type="NCBI Taxonomy" id="2011015"/>
    <lineage>
        <taxon>Bacteria</taxon>
        <taxon>Pseudomonadati</taxon>
        <taxon>Pseudomonadota</taxon>
        <taxon>Gammaproteobacteria</taxon>
        <taxon>Pseudomonadales</taxon>
        <taxon>Pseudomonadaceae</taxon>
        <taxon>Pseudomonas</taxon>
    </lineage>
</organism>
<dbReference type="EMBL" id="NIRS01000003">
    <property type="protein sequence ID" value="PPK38518.1"/>
    <property type="molecule type" value="Genomic_DNA"/>
</dbReference>
<gene>
    <name evidence="2" type="ORF">CD175_11955</name>
</gene>
<evidence type="ECO:0000313" key="3">
    <source>
        <dbReference type="Proteomes" id="UP000238541"/>
    </source>
</evidence>
<feature type="region of interest" description="Disordered" evidence="1">
    <location>
        <begin position="49"/>
        <end position="72"/>
    </location>
</feature>
<protein>
    <submittedName>
        <fullName evidence="2">Uncharacterized protein</fullName>
    </submittedName>
</protein>
<sequence length="72" mass="8017">MSYFRILITFVVFKCFERLTAFDCGFSQSRSAESGHSDGKAFALIHGWKDGRNENSGNSLEAAPQKGREAIQ</sequence>
<accession>A0A2S6FM57</accession>
<evidence type="ECO:0000313" key="2">
    <source>
        <dbReference type="EMBL" id="PPK38518.1"/>
    </source>
</evidence>
<keyword evidence="3" id="KW-1185">Reference proteome</keyword>
<dbReference type="AlphaFoldDB" id="A0A2S6FM57"/>